<dbReference type="SUPFAM" id="SSF54373">
    <property type="entry name" value="FAD-linked reductases, C-terminal domain"/>
    <property type="match status" value="1"/>
</dbReference>
<protein>
    <submittedName>
        <fullName evidence="3">Glycine/D-amino acid oxidase-like deaminating enzyme</fullName>
    </submittedName>
</protein>
<dbReference type="Proteomes" id="UP000219467">
    <property type="component" value="Unassembled WGS sequence"/>
</dbReference>
<organism evidence="3 4">
    <name type="scientific">Cereibacter ovatus</name>
    <dbReference type="NCBI Taxonomy" id="439529"/>
    <lineage>
        <taxon>Bacteria</taxon>
        <taxon>Pseudomonadati</taxon>
        <taxon>Pseudomonadota</taxon>
        <taxon>Alphaproteobacteria</taxon>
        <taxon>Rhodobacterales</taxon>
        <taxon>Paracoccaceae</taxon>
        <taxon>Cereibacter</taxon>
    </lineage>
</organism>
<accession>A0A285CZ55</accession>
<keyword evidence="4" id="KW-1185">Reference proteome</keyword>
<dbReference type="PANTHER" id="PTHR13847">
    <property type="entry name" value="SARCOSINE DEHYDROGENASE-RELATED"/>
    <property type="match status" value="1"/>
</dbReference>
<dbReference type="AlphaFoldDB" id="A0A285CZ55"/>
<name>A0A285CZ55_9RHOB</name>
<evidence type="ECO:0000259" key="2">
    <source>
        <dbReference type="Pfam" id="PF01266"/>
    </source>
</evidence>
<proteinExistence type="predicted"/>
<dbReference type="GO" id="GO:0016491">
    <property type="term" value="F:oxidoreductase activity"/>
    <property type="evidence" value="ECO:0007669"/>
    <property type="project" value="UniProtKB-KW"/>
</dbReference>
<dbReference type="RefSeq" id="WP_097031165.1">
    <property type="nucleotide sequence ID" value="NZ_OAOQ01000013.1"/>
</dbReference>
<gene>
    <name evidence="3" type="ORF">SAMN05878503_11368</name>
</gene>
<dbReference type="SUPFAM" id="SSF51905">
    <property type="entry name" value="FAD/NAD(P)-binding domain"/>
    <property type="match status" value="1"/>
</dbReference>
<dbReference type="InterPro" id="IPR006076">
    <property type="entry name" value="FAD-dep_OxRdtase"/>
</dbReference>
<keyword evidence="1" id="KW-0560">Oxidoreductase</keyword>
<dbReference type="EMBL" id="OAOQ01000013">
    <property type="protein sequence ID" value="SNX72854.1"/>
    <property type="molecule type" value="Genomic_DNA"/>
</dbReference>
<dbReference type="GO" id="GO:0005737">
    <property type="term" value="C:cytoplasm"/>
    <property type="evidence" value="ECO:0007669"/>
    <property type="project" value="TreeGrafter"/>
</dbReference>
<evidence type="ECO:0000256" key="1">
    <source>
        <dbReference type="ARBA" id="ARBA00023002"/>
    </source>
</evidence>
<dbReference type="Gene3D" id="3.30.9.10">
    <property type="entry name" value="D-Amino Acid Oxidase, subunit A, domain 2"/>
    <property type="match status" value="1"/>
</dbReference>
<sequence>MATPDVTIRGGGIFGLSVAWAAAKRGARVRLIETRRIGAGSSGGLVGALSPHVPENWNDKKAFQFDSLAMGQAWWDEVADASGLPTGYARLGRFQPLADDRAVEHARARADEAKTLWQGRFHWQVVPAEGPGAPQSPTGLMIHDTLTARIHPRMAAAALVAAIRARGGEVLIGDADEVGPVVWATGTACLQALSEDLGKPVGGGVKGQAMIVGLDARDRPQVFAAGLLIVPHADGTTAVGSTAENEWTSPDTTDEQLEAVHARALAVCPWLQGAPVLERWAGLRPRARSLAPMLGEWPGRPGQFVANGGFKIGFGMAPKVGEVMADLVLDGRDAIPEGFRVEASLKKRIKGED</sequence>
<reference evidence="4" key="1">
    <citation type="submission" date="2017-08" db="EMBL/GenBank/DDBJ databases">
        <authorList>
            <person name="Varghese N."/>
            <person name="Submissions S."/>
        </authorList>
    </citation>
    <scope>NUCLEOTIDE SEQUENCE [LARGE SCALE GENOMIC DNA]</scope>
    <source>
        <strain evidence="4">JA234</strain>
    </source>
</reference>
<dbReference type="Gene3D" id="3.50.50.60">
    <property type="entry name" value="FAD/NAD(P)-binding domain"/>
    <property type="match status" value="1"/>
</dbReference>
<dbReference type="InterPro" id="IPR036188">
    <property type="entry name" value="FAD/NAD-bd_sf"/>
</dbReference>
<dbReference type="Pfam" id="PF01266">
    <property type="entry name" value="DAO"/>
    <property type="match status" value="1"/>
</dbReference>
<feature type="domain" description="FAD dependent oxidoreductase" evidence="2">
    <location>
        <begin position="5"/>
        <end position="327"/>
    </location>
</feature>
<evidence type="ECO:0000313" key="4">
    <source>
        <dbReference type="Proteomes" id="UP000219467"/>
    </source>
</evidence>
<dbReference type="OrthoDB" id="7818064at2"/>
<evidence type="ECO:0000313" key="3">
    <source>
        <dbReference type="EMBL" id="SNX72854.1"/>
    </source>
</evidence>
<dbReference type="PANTHER" id="PTHR13847:SF289">
    <property type="entry name" value="GLYCINE OXIDASE"/>
    <property type="match status" value="1"/>
</dbReference>